<dbReference type="Proteomes" id="UP000248544">
    <property type="component" value="Unassembled WGS sequence"/>
</dbReference>
<evidence type="ECO:0000256" key="3">
    <source>
        <dbReference type="ARBA" id="ARBA00023163"/>
    </source>
</evidence>
<dbReference type="SUPFAM" id="SSF46894">
    <property type="entry name" value="C-terminal effector domain of the bipartite response regulators"/>
    <property type="match status" value="1"/>
</dbReference>
<dbReference type="InterPro" id="IPR036388">
    <property type="entry name" value="WH-like_DNA-bd_sf"/>
</dbReference>
<dbReference type="GO" id="GO:0003677">
    <property type="term" value="F:DNA binding"/>
    <property type="evidence" value="ECO:0007669"/>
    <property type="project" value="UniProtKB-KW"/>
</dbReference>
<keyword evidence="6" id="KW-1185">Reference proteome</keyword>
<dbReference type="SMART" id="SM00421">
    <property type="entry name" value="HTH_LUXR"/>
    <property type="match status" value="1"/>
</dbReference>
<organism evidence="5 6">
    <name type="scientific">Spongiactinospora gelatinilytica</name>
    <dbReference type="NCBI Taxonomy" id="2666298"/>
    <lineage>
        <taxon>Bacteria</taxon>
        <taxon>Bacillati</taxon>
        <taxon>Actinomycetota</taxon>
        <taxon>Actinomycetes</taxon>
        <taxon>Streptosporangiales</taxon>
        <taxon>Streptosporangiaceae</taxon>
        <taxon>Spongiactinospora</taxon>
    </lineage>
</organism>
<sequence length="853" mass="89233">MNPWPFAGRTEAVARIGSVEGGLVVAGPPGVGKSRLIARAVRGLPGVAWVRGSEAVRRIPLGAFAPLLPAAQPPADGPLRWAAATITAPVLVADDAHLLDPASAALVHRIAANGKTRVIATVRADVEPPDPVLALWKDDLLPRMDLAPLSPRESAGLLTAGLDGPVEPATAALLCRAAQGNPLHLTELTLSRRLARVRGEWRWHGPEPVPGALGDLIAERVAGLREAERTALELVAYGEPVGAGLLAGMTGGRVALERLIERRLVIVRREGRRIQVRLAHPLYGEVARARCAAPLARQRAGALAEAVTALGSKRREDVLKVALWRLDGGVPGDPALLLAACDLARSMRDLDLAERLARAAVDAGAVRALPKLGAVLAGRDRHQEAEEIYAAAWERDLDDSTRADCGLMRALNLVWGIGRIDQARALLREIPLPAGDVTTHQSVMAMRASLESAAGDVRAARALLARARELGPLGPRALRGNGTTEAAILLGEGRATACLAMVDATLAVLAEEPDARPGLSSALADTAVQAALLTGDLDAAERLTREGAEPGAGFGPWQRPPPQFGSRRAQILRLRGRVADAVDASADAVANLPPRGLLAGQCLSELAHAHALLGDARAATDTLELAERITLPIGPHVVFPLRAARVWTLAARGDVPGAIAAALRLAESTLRCYAPFALHDVVRLGHGELVAERLAALEVDGPLAALFVRHAAAGTGRDLDAVSAAFEELGMLLHAAEAAAQAAARHRDAGARRAARTSATRAGALARRCQGARTPALAGLELPELTPRQRQIAELAAQGLTNREIAERLVVSVRTVANTLCAVYDRTGVNDRTALAELLGTAAGAAARPPLAT</sequence>
<dbReference type="EMBL" id="POUA01000042">
    <property type="protein sequence ID" value="PZG51487.1"/>
    <property type="molecule type" value="Genomic_DNA"/>
</dbReference>
<evidence type="ECO:0000259" key="4">
    <source>
        <dbReference type="PROSITE" id="PS50043"/>
    </source>
</evidence>
<evidence type="ECO:0000256" key="2">
    <source>
        <dbReference type="ARBA" id="ARBA00023125"/>
    </source>
</evidence>
<evidence type="ECO:0000313" key="6">
    <source>
        <dbReference type="Proteomes" id="UP000248544"/>
    </source>
</evidence>
<comment type="caution">
    <text evidence="5">The sequence shown here is derived from an EMBL/GenBank/DDBJ whole genome shotgun (WGS) entry which is preliminary data.</text>
</comment>
<accession>A0A2W2HZY3</accession>
<protein>
    <recommendedName>
        <fullName evidence="4">HTH luxR-type domain-containing protein</fullName>
    </recommendedName>
</protein>
<dbReference type="GO" id="GO:0006355">
    <property type="term" value="P:regulation of DNA-templated transcription"/>
    <property type="evidence" value="ECO:0007669"/>
    <property type="project" value="InterPro"/>
</dbReference>
<feature type="domain" description="HTH luxR-type" evidence="4">
    <location>
        <begin position="778"/>
        <end position="843"/>
    </location>
</feature>
<evidence type="ECO:0000313" key="5">
    <source>
        <dbReference type="EMBL" id="PZG51487.1"/>
    </source>
</evidence>
<dbReference type="InterPro" id="IPR027417">
    <property type="entry name" value="P-loop_NTPase"/>
</dbReference>
<dbReference type="Pfam" id="PF00196">
    <property type="entry name" value="GerE"/>
    <property type="match status" value="1"/>
</dbReference>
<keyword evidence="3" id="KW-0804">Transcription</keyword>
<dbReference type="PROSITE" id="PS50043">
    <property type="entry name" value="HTH_LUXR_2"/>
    <property type="match status" value="1"/>
</dbReference>
<name>A0A2W2HZY3_9ACTN</name>
<dbReference type="PRINTS" id="PR00038">
    <property type="entry name" value="HTHLUXR"/>
</dbReference>
<dbReference type="InterPro" id="IPR000792">
    <property type="entry name" value="Tscrpt_reg_LuxR_C"/>
</dbReference>
<dbReference type="InterPro" id="IPR016032">
    <property type="entry name" value="Sig_transdc_resp-reg_C-effctor"/>
</dbReference>
<evidence type="ECO:0000256" key="1">
    <source>
        <dbReference type="ARBA" id="ARBA00023015"/>
    </source>
</evidence>
<keyword evidence="2" id="KW-0238">DNA-binding</keyword>
<dbReference type="SUPFAM" id="SSF52540">
    <property type="entry name" value="P-loop containing nucleoside triphosphate hydrolases"/>
    <property type="match status" value="1"/>
</dbReference>
<dbReference type="CDD" id="cd06170">
    <property type="entry name" value="LuxR_C_like"/>
    <property type="match status" value="1"/>
</dbReference>
<reference evidence="5 6" key="1">
    <citation type="submission" date="2018-01" db="EMBL/GenBank/DDBJ databases">
        <title>Draft genome sequence of Sphaerisporangium sp. 7K107.</title>
        <authorList>
            <person name="Sahin N."/>
            <person name="Saygin H."/>
            <person name="Ay H."/>
        </authorList>
    </citation>
    <scope>NUCLEOTIDE SEQUENCE [LARGE SCALE GENOMIC DNA]</scope>
    <source>
        <strain evidence="5 6">7K107</strain>
    </source>
</reference>
<dbReference type="PANTHER" id="PTHR44688">
    <property type="entry name" value="DNA-BINDING TRANSCRIPTIONAL ACTIVATOR DEVR_DOSR"/>
    <property type="match status" value="1"/>
</dbReference>
<proteinExistence type="predicted"/>
<keyword evidence="1" id="KW-0805">Transcription regulation</keyword>
<dbReference type="Gene3D" id="1.10.10.10">
    <property type="entry name" value="Winged helix-like DNA-binding domain superfamily/Winged helix DNA-binding domain"/>
    <property type="match status" value="1"/>
</dbReference>
<dbReference type="PANTHER" id="PTHR44688:SF16">
    <property type="entry name" value="DNA-BINDING TRANSCRIPTIONAL ACTIVATOR DEVR_DOSR"/>
    <property type="match status" value="1"/>
</dbReference>
<dbReference type="AlphaFoldDB" id="A0A2W2HZY3"/>
<gene>
    <name evidence="5" type="ORF">C1I98_08285</name>
</gene>